<dbReference type="InterPro" id="IPR023827">
    <property type="entry name" value="Peptidase_S8_Asp-AS"/>
</dbReference>
<dbReference type="InterPro" id="IPR036852">
    <property type="entry name" value="Peptidase_S8/S53_dom_sf"/>
</dbReference>
<keyword evidence="3 8" id="KW-0732">Signal</keyword>
<evidence type="ECO:0000256" key="6">
    <source>
        <dbReference type="PROSITE-ProRule" id="PRU01240"/>
    </source>
</evidence>
<dbReference type="Pfam" id="PF00082">
    <property type="entry name" value="Peptidase_S8"/>
    <property type="match status" value="1"/>
</dbReference>
<feature type="active site" description="Charge relay system" evidence="6">
    <location>
        <position position="167"/>
    </location>
</feature>
<dbReference type="InterPro" id="IPR034193">
    <property type="entry name" value="PCSK9_ProteinaseK-like"/>
</dbReference>
<feature type="active site" description="Charge relay system" evidence="6">
    <location>
        <position position="355"/>
    </location>
</feature>
<keyword evidence="12" id="KW-1185">Reference proteome</keyword>
<dbReference type="Proteomes" id="UP001313282">
    <property type="component" value="Unassembled WGS sequence"/>
</dbReference>
<evidence type="ECO:0000256" key="1">
    <source>
        <dbReference type="ARBA" id="ARBA00011073"/>
    </source>
</evidence>
<proteinExistence type="inferred from homology"/>
<dbReference type="InterPro" id="IPR022398">
    <property type="entry name" value="Peptidase_S8_His-AS"/>
</dbReference>
<keyword evidence="2 6" id="KW-0645">Protease</keyword>
<dbReference type="GO" id="GO:0005576">
    <property type="term" value="C:extracellular region"/>
    <property type="evidence" value="ECO:0007669"/>
    <property type="project" value="UniProtKB-ARBA"/>
</dbReference>
<dbReference type="InterPro" id="IPR037045">
    <property type="entry name" value="S8pro/Inhibitor_I9_sf"/>
</dbReference>
<dbReference type="InterPro" id="IPR050131">
    <property type="entry name" value="Peptidase_S8_subtilisin-like"/>
</dbReference>
<organism evidence="11 12">
    <name type="scientific">Orbilia javanica</name>
    <dbReference type="NCBI Taxonomy" id="47235"/>
    <lineage>
        <taxon>Eukaryota</taxon>
        <taxon>Fungi</taxon>
        <taxon>Dikarya</taxon>
        <taxon>Ascomycota</taxon>
        <taxon>Pezizomycotina</taxon>
        <taxon>Orbiliomycetes</taxon>
        <taxon>Orbiliales</taxon>
        <taxon>Orbiliaceae</taxon>
        <taxon>Orbilia</taxon>
    </lineage>
</organism>
<feature type="signal peptide" evidence="8">
    <location>
        <begin position="1"/>
        <end position="19"/>
    </location>
</feature>
<dbReference type="Gene3D" id="3.40.50.200">
    <property type="entry name" value="Peptidase S8/S53 domain"/>
    <property type="match status" value="1"/>
</dbReference>
<reference evidence="11 12" key="1">
    <citation type="submission" date="2019-10" db="EMBL/GenBank/DDBJ databases">
        <authorList>
            <person name="Palmer J.M."/>
        </authorList>
    </citation>
    <scope>NUCLEOTIDE SEQUENCE [LARGE SCALE GENOMIC DNA]</scope>
    <source>
        <strain evidence="11 12">TWF718</strain>
    </source>
</reference>
<evidence type="ECO:0000256" key="4">
    <source>
        <dbReference type="ARBA" id="ARBA00022801"/>
    </source>
</evidence>
<keyword evidence="4 6" id="KW-0378">Hydrolase</keyword>
<dbReference type="PROSITE" id="PS00138">
    <property type="entry name" value="SUBTILASE_SER"/>
    <property type="match status" value="1"/>
</dbReference>
<dbReference type="PROSITE" id="PS00137">
    <property type="entry name" value="SUBTILASE_HIS"/>
    <property type="match status" value="1"/>
</dbReference>
<dbReference type="GO" id="GO:0004252">
    <property type="term" value="F:serine-type endopeptidase activity"/>
    <property type="evidence" value="ECO:0007669"/>
    <property type="project" value="UniProtKB-UniRule"/>
</dbReference>
<evidence type="ECO:0000259" key="10">
    <source>
        <dbReference type="Pfam" id="PF05922"/>
    </source>
</evidence>
<comment type="caution">
    <text evidence="11">The sequence shown here is derived from an EMBL/GenBank/DDBJ whole genome shotgun (WGS) entry which is preliminary data.</text>
</comment>
<dbReference type="PROSITE" id="PS00136">
    <property type="entry name" value="SUBTILASE_ASP"/>
    <property type="match status" value="1"/>
</dbReference>
<dbReference type="SUPFAM" id="SSF52743">
    <property type="entry name" value="Subtilisin-like"/>
    <property type="match status" value="1"/>
</dbReference>
<evidence type="ECO:0000256" key="2">
    <source>
        <dbReference type="ARBA" id="ARBA00022670"/>
    </source>
</evidence>
<comment type="similarity">
    <text evidence="1 6 7">Belongs to the peptidase S8 family.</text>
</comment>
<dbReference type="PRINTS" id="PR00723">
    <property type="entry name" value="SUBTILISIN"/>
</dbReference>
<evidence type="ECO:0000259" key="9">
    <source>
        <dbReference type="Pfam" id="PF00082"/>
    </source>
</evidence>
<keyword evidence="5 6" id="KW-0720">Serine protease</keyword>
<gene>
    <name evidence="11" type="primary">ALP1_2</name>
    <name evidence="11" type="ORF">TWF718_002810</name>
</gene>
<name>A0AAN8MF11_9PEZI</name>
<dbReference type="FunFam" id="3.40.50.200:FF:000007">
    <property type="entry name" value="Subtilisin-like serine protease"/>
    <property type="match status" value="1"/>
</dbReference>
<dbReference type="SUPFAM" id="SSF54897">
    <property type="entry name" value="Protease propeptides/inhibitors"/>
    <property type="match status" value="1"/>
</dbReference>
<dbReference type="PANTHER" id="PTHR43806">
    <property type="entry name" value="PEPTIDASE S8"/>
    <property type="match status" value="1"/>
</dbReference>
<feature type="active site" description="Charge relay system" evidence="6">
    <location>
        <position position="199"/>
    </location>
</feature>
<dbReference type="GO" id="GO:0006508">
    <property type="term" value="P:proteolysis"/>
    <property type="evidence" value="ECO:0007669"/>
    <property type="project" value="UniProtKB-KW"/>
</dbReference>
<evidence type="ECO:0000313" key="12">
    <source>
        <dbReference type="Proteomes" id="UP001313282"/>
    </source>
</evidence>
<evidence type="ECO:0000313" key="11">
    <source>
        <dbReference type="EMBL" id="KAK6330613.1"/>
    </source>
</evidence>
<dbReference type="AlphaFoldDB" id="A0AAN8MF11"/>
<dbReference type="Gene3D" id="3.30.70.80">
    <property type="entry name" value="Peptidase S8 propeptide/proteinase inhibitor I9"/>
    <property type="match status" value="1"/>
</dbReference>
<evidence type="ECO:0000256" key="7">
    <source>
        <dbReference type="RuleBase" id="RU003355"/>
    </source>
</evidence>
<dbReference type="InterPro" id="IPR015500">
    <property type="entry name" value="Peptidase_S8_subtilisin-rel"/>
</dbReference>
<dbReference type="EMBL" id="JAVHNR010000011">
    <property type="protein sequence ID" value="KAK6330613.1"/>
    <property type="molecule type" value="Genomic_DNA"/>
</dbReference>
<evidence type="ECO:0000256" key="8">
    <source>
        <dbReference type="SAM" id="SignalP"/>
    </source>
</evidence>
<evidence type="ECO:0000256" key="5">
    <source>
        <dbReference type="ARBA" id="ARBA00022825"/>
    </source>
</evidence>
<protein>
    <submittedName>
        <fullName evidence="11">Basic amino-acid permease</fullName>
    </submittedName>
</protein>
<dbReference type="InterPro" id="IPR023828">
    <property type="entry name" value="Peptidase_S8_Ser-AS"/>
</dbReference>
<dbReference type="InterPro" id="IPR000209">
    <property type="entry name" value="Peptidase_S8/S53_dom"/>
</dbReference>
<dbReference type="CDD" id="cd04077">
    <property type="entry name" value="Peptidases_S8_PCSK9_ProteinaseK_like"/>
    <property type="match status" value="1"/>
</dbReference>
<feature type="chain" id="PRO_5042964919" evidence="8">
    <location>
        <begin position="20"/>
        <end position="429"/>
    </location>
</feature>
<dbReference type="PROSITE" id="PS51892">
    <property type="entry name" value="SUBTILASE"/>
    <property type="match status" value="1"/>
</dbReference>
<evidence type="ECO:0000256" key="3">
    <source>
        <dbReference type="ARBA" id="ARBA00022729"/>
    </source>
</evidence>
<dbReference type="InterPro" id="IPR010259">
    <property type="entry name" value="S8pro/Inhibitor_I9"/>
</dbReference>
<sequence length="429" mass="46372">MKFFAASLLIGSLFPLIPAAPTPQSPSTDTSSSSSDKKFIVVLKDNININQLKKHTQWAAKIHARNLQKRQSIGLPIERHVSGVEKTFDVNRFKAYSGSFDDETLREIEDNDDVAYVEPEQVAYIEETVTQFPATWGISELSNRVSNSSTYYYDSSAGEGMYAYIIDSGINFSHEEFEGRAELGYNALKHLNNTDTSGHGTHVSGTVAGKTYGVAKKANLVNVKVFQGRTTSTINIFDGFNWAVQDILEKNRTNVAVINMSLTTKTSKAFNAMVDSAYEKGILSVVAAGNKNLSASLYSPASANTSITVGAASRGHVRGSYSNWGPSVNLFAPGTGITSAGIANDTAVRVLTGTSMASPHVAGLICYLRAAEGLTDAKEVVDRMLGLAQKGVLNETTLNESPNLLAFNGVELNTNTYYEEPVGGDNYYY</sequence>
<feature type="domain" description="Inhibitor I9" evidence="10">
    <location>
        <begin position="38"/>
        <end position="124"/>
    </location>
</feature>
<dbReference type="PANTHER" id="PTHR43806:SF58">
    <property type="entry name" value="ALKALINE PROTEASE 1-RELATED"/>
    <property type="match status" value="1"/>
</dbReference>
<dbReference type="Pfam" id="PF05922">
    <property type="entry name" value="Inhibitor_I9"/>
    <property type="match status" value="1"/>
</dbReference>
<accession>A0AAN8MF11</accession>
<feature type="domain" description="Peptidase S8/S53" evidence="9">
    <location>
        <begin position="165"/>
        <end position="375"/>
    </location>
</feature>